<name>B1Y4Q7_LEPCP</name>
<proteinExistence type="predicted"/>
<keyword evidence="3" id="KW-1185">Reference proteome</keyword>
<dbReference type="RefSeq" id="WP_012347378.1">
    <property type="nucleotide sequence ID" value="NC_010524.1"/>
</dbReference>
<dbReference type="OrthoDB" id="6142474at2"/>
<sequence>MNYLPLSDNAARQVIDSMTIFTEFQRVKVQAQSYAGSMYWKQEGGHEYLVKTRPRRRTQERLGARSEQTECIFSEYTARKQAIESRLKLLHEALIEAQRMNKALKTGRTPNLVVTLLGVLEDAGLTKHFTVVGTHALYAYETAAGVRLVPGALATQDVDLLWDARKRVQFMTDLAELDASMLSILQRADPTFERKEGQYETAINARGFEVDFLRRQPVDDDPHPFCFSADEGDLWPVQAVRASVLTSAPRFEHLVISATGRMVVMRTIAPASFVEFKRWLAEKAPQREETKRRRDRLQADIVQELLDQKLLFPR</sequence>
<dbReference type="HOGENOM" id="CLU_803242_0_0_4"/>
<evidence type="ECO:0000313" key="2">
    <source>
        <dbReference type="EMBL" id="ACB34620.1"/>
    </source>
</evidence>
<feature type="domain" description="Nucleotidyltransferase-like" evidence="1">
    <location>
        <begin position="113"/>
        <end position="310"/>
    </location>
</feature>
<organism evidence="2 3">
    <name type="scientific">Leptothrix cholodnii (strain ATCC 51168 / LMG 8142 / SP-6)</name>
    <name type="common">Leptothrix discophora (strain SP-6)</name>
    <dbReference type="NCBI Taxonomy" id="395495"/>
    <lineage>
        <taxon>Bacteria</taxon>
        <taxon>Pseudomonadati</taxon>
        <taxon>Pseudomonadota</taxon>
        <taxon>Betaproteobacteria</taxon>
        <taxon>Burkholderiales</taxon>
        <taxon>Sphaerotilaceae</taxon>
        <taxon>Leptothrix</taxon>
    </lineage>
</organism>
<dbReference type="AlphaFoldDB" id="B1Y4Q7"/>
<dbReference type="Proteomes" id="UP000001693">
    <property type="component" value="Chromosome"/>
</dbReference>
<dbReference type="KEGG" id="lch:Lcho_2355"/>
<dbReference type="Pfam" id="PF12281">
    <property type="entry name" value="NTP_transf_8"/>
    <property type="match status" value="1"/>
</dbReference>
<reference evidence="2 3" key="1">
    <citation type="submission" date="2008-03" db="EMBL/GenBank/DDBJ databases">
        <title>Complete sequence of Leptothrix cholodnii SP-6.</title>
        <authorList>
            <consortium name="US DOE Joint Genome Institute"/>
            <person name="Copeland A."/>
            <person name="Lucas S."/>
            <person name="Lapidus A."/>
            <person name="Glavina del Rio T."/>
            <person name="Dalin E."/>
            <person name="Tice H."/>
            <person name="Bruce D."/>
            <person name="Goodwin L."/>
            <person name="Pitluck S."/>
            <person name="Chertkov O."/>
            <person name="Brettin T."/>
            <person name="Detter J.C."/>
            <person name="Han C."/>
            <person name="Kuske C.R."/>
            <person name="Schmutz J."/>
            <person name="Larimer F."/>
            <person name="Land M."/>
            <person name="Hauser L."/>
            <person name="Kyrpides N."/>
            <person name="Lykidis A."/>
            <person name="Emerson D."/>
            <person name="Richardson P."/>
        </authorList>
    </citation>
    <scope>NUCLEOTIDE SEQUENCE [LARGE SCALE GENOMIC DNA]</scope>
    <source>
        <strain evidence="3">ATCC 51168 / LMG 8142 / SP-6</strain>
    </source>
</reference>
<accession>B1Y4Q7</accession>
<evidence type="ECO:0000259" key="1">
    <source>
        <dbReference type="Pfam" id="PF12281"/>
    </source>
</evidence>
<gene>
    <name evidence="2" type="ordered locus">Lcho_2355</name>
</gene>
<evidence type="ECO:0000313" key="3">
    <source>
        <dbReference type="Proteomes" id="UP000001693"/>
    </source>
</evidence>
<dbReference type="EMBL" id="CP001013">
    <property type="protein sequence ID" value="ACB34620.1"/>
    <property type="molecule type" value="Genomic_DNA"/>
</dbReference>
<dbReference type="InterPro" id="IPR058575">
    <property type="entry name" value="NTP_transf_8_dom"/>
</dbReference>
<dbReference type="eggNOG" id="COG5397">
    <property type="taxonomic scope" value="Bacteria"/>
</dbReference>
<dbReference type="STRING" id="395495.Lcho_2355"/>
<protein>
    <recommendedName>
        <fullName evidence="1">Nucleotidyltransferase-like domain-containing protein</fullName>
    </recommendedName>
</protein>